<dbReference type="RefSeq" id="WP_407069555.1">
    <property type="nucleotide sequence ID" value="NZ_JBJJXE010000019.1"/>
</dbReference>
<reference evidence="1 2" key="1">
    <citation type="submission" date="2024-11" db="EMBL/GenBank/DDBJ databases">
        <title>First Report of Moraxella oculi in Brazil in an Infectious Bovine Keratoconjunctivitis Outbreak.</title>
        <authorList>
            <person name="Carvalho C.V."/>
            <person name="Domingues R."/>
            <person name="Coutinho C."/>
            <person name="Honorio N.T.B.S."/>
            <person name="Faza D.R.L.R."/>
            <person name="Carvalho W.A."/>
            <person name="Machado A.B.F."/>
            <person name="Martins M.F."/>
            <person name="Gaspar E.B."/>
        </authorList>
    </citation>
    <scope>NUCLEOTIDE SEQUENCE [LARGE SCALE GENOMIC DNA]</scope>
    <source>
        <strain evidence="1 2">2117LE</strain>
    </source>
</reference>
<sequence length="529" mass="62666">MKKVHELNFGFADAENYKRRENKDLFNQVFIKNEYLEKLCDYSTSFLIGDKGTGKTAYAVYLSNNDYKGISSEIKYIRETDYQTFITLKTDNHLKLSDYTQIWKISLFLLLSDKIKNTEKTWFNFWKFKALQDSINEYYNNAFSPEILQTLNFVENSKQSAELMYEKFAKASGESSSSKSYTASKFQMHLMFILRKFEEAISQIRLEKDYILFIDGIDIRPSDIPYDDYLECIKGLANAIWSLNNDFFPTIKGGKGRCRIVLLVRPDIYNSLGLQNQNSKIKDNSVYLDWQTVYSNYRSSNIFKVADKLLSTQQPTPQEFGFCWNYYFSWDAKNVENLSESNQPTSFINFLRLSYHRPRDIITLLKTLQEKTPNNDSEKVSFTQSDFDSKDFQRDYSNYLLGELKDQLMFYYKEDDYNLFLKFFEYLNGKHKFNHQEYLVAYDRTIDFIKSSNTNIPKFMNTSNDFLQFLYELNVLCFIEKTLEGGKLHIHWCFKDRNYSNISPKVKLDVEYEVFYGLRKALNLGKEFE</sequence>
<evidence type="ECO:0000313" key="1">
    <source>
        <dbReference type="EMBL" id="MFL1733054.1"/>
    </source>
</evidence>
<accession>A0ABW8U7H7</accession>
<dbReference type="NCBIfam" id="NF047389">
    <property type="entry name" value="ATPase_Sll1717"/>
    <property type="match status" value="1"/>
</dbReference>
<organism evidence="1 2">
    <name type="scientific">Moraxella oculi</name>
    <dbReference type="NCBI Taxonomy" id="2940516"/>
    <lineage>
        <taxon>Bacteria</taxon>
        <taxon>Pseudomonadati</taxon>
        <taxon>Pseudomonadota</taxon>
        <taxon>Gammaproteobacteria</taxon>
        <taxon>Moraxellales</taxon>
        <taxon>Moraxellaceae</taxon>
        <taxon>Moraxella</taxon>
    </lineage>
</organism>
<proteinExistence type="predicted"/>
<comment type="caution">
    <text evidence="1">The sequence shown here is derived from an EMBL/GenBank/DDBJ whole genome shotgun (WGS) entry which is preliminary data.</text>
</comment>
<dbReference type="Proteomes" id="UP001624684">
    <property type="component" value="Unassembled WGS sequence"/>
</dbReference>
<protein>
    <submittedName>
        <fullName evidence="1">P-loop ATPase, Sll1717 family</fullName>
    </submittedName>
</protein>
<keyword evidence="2" id="KW-1185">Reference proteome</keyword>
<gene>
    <name evidence="1" type="ORF">ACJHVH_08685</name>
</gene>
<dbReference type="InterPro" id="IPR059206">
    <property type="entry name" value="Sll1717-like"/>
</dbReference>
<name>A0ABW8U7H7_9GAMM</name>
<evidence type="ECO:0000313" key="2">
    <source>
        <dbReference type="Proteomes" id="UP001624684"/>
    </source>
</evidence>
<dbReference type="EMBL" id="JBJJXE010000019">
    <property type="protein sequence ID" value="MFL1733054.1"/>
    <property type="molecule type" value="Genomic_DNA"/>
</dbReference>